<dbReference type="EMBL" id="BAAAMU010000028">
    <property type="protein sequence ID" value="GAA1640171.1"/>
    <property type="molecule type" value="Genomic_DNA"/>
</dbReference>
<accession>A0ABP4R9N6</accession>
<dbReference type="Proteomes" id="UP001500064">
    <property type="component" value="Unassembled WGS sequence"/>
</dbReference>
<protein>
    <submittedName>
        <fullName evidence="2">Uncharacterized protein</fullName>
    </submittedName>
</protein>
<evidence type="ECO:0000313" key="3">
    <source>
        <dbReference type="Proteomes" id="UP001500064"/>
    </source>
</evidence>
<proteinExistence type="predicted"/>
<feature type="region of interest" description="Disordered" evidence="1">
    <location>
        <begin position="1"/>
        <end position="91"/>
    </location>
</feature>
<comment type="caution">
    <text evidence="2">The sequence shown here is derived from an EMBL/GenBank/DDBJ whole genome shotgun (WGS) entry which is preliminary data.</text>
</comment>
<feature type="compositionally biased region" description="Low complexity" evidence="1">
    <location>
        <begin position="12"/>
        <end position="24"/>
    </location>
</feature>
<keyword evidence="3" id="KW-1185">Reference proteome</keyword>
<evidence type="ECO:0000256" key="1">
    <source>
        <dbReference type="SAM" id="MobiDB-lite"/>
    </source>
</evidence>
<sequence length="132" mass="13548">MTESPVSHVVTDPASADPPRAAAPDGGGSRPPEVVSEPDGASRRPYETAGMNPAESDGVRDRSPETVGRAPAVVGRSPETAGRVSEEAEQPLTCPRCQGVIVGAQTSAYTTARARLIVTNGYCQGDCAGRDA</sequence>
<evidence type="ECO:0000313" key="2">
    <source>
        <dbReference type="EMBL" id="GAA1640171.1"/>
    </source>
</evidence>
<organism evidence="2 3">
    <name type="scientific">Nonomuraea maheshkhaliensis</name>
    <dbReference type="NCBI Taxonomy" id="419590"/>
    <lineage>
        <taxon>Bacteria</taxon>
        <taxon>Bacillati</taxon>
        <taxon>Actinomycetota</taxon>
        <taxon>Actinomycetes</taxon>
        <taxon>Streptosporangiales</taxon>
        <taxon>Streptosporangiaceae</taxon>
        <taxon>Nonomuraea</taxon>
    </lineage>
</organism>
<name>A0ABP4R9N6_9ACTN</name>
<gene>
    <name evidence="2" type="ORF">GCM10009733_041610</name>
</gene>
<reference evidence="3" key="1">
    <citation type="journal article" date="2019" name="Int. J. Syst. Evol. Microbiol.">
        <title>The Global Catalogue of Microorganisms (GCM) 10K type strain sequencing project: providing services to taxonomists for standard genome sequencing and annotation.</title>
        <authorList>
            <consortium name="The Broad Institute Genomics Platform"/>
            <consortium name="The Broad Institute Genome Sequencing Center for Infectious Disease"/>
            <person name="Wu L."/>
            <person name="Ma J."/>
        </authorList>
    </citation>
    <scope>NUCLEOTIDE SEQUENCE [LARGE SCALE GENOMIC DNA]</scope>
    <source>
        <strain evidence="3">JCM 13929</strain>
    </source>
</reference>